<sequence>MELRRYWATLWRYRWLVLALPFIVGLGSSALWLIQPNGYSTTLKMQLALAPPQITAGDEFFRYDSYYNYLATEYAVDDLAEVLNGNVFADAVAATLRGPGYGLAIEDEEVRDAFTARRVHRVLIIDVTGSSNDRAVAIARAVGDTMGRDPVKYFTKGDLVPRQGAATLVIEAPLEARGDRVRRALDVVLQTAVALFAGVALAFLLDYLNDRLRDADGARDALDLPVLGQIPQGATANGGGRGRGRG</sequence>
<evidence type="ECO:0000256" key="1">
    <source>
        <dbReference type="SAM" id="Phobius"/>
    </source>
</evidence>
<feature type="transmembrane region" description="Helical" evidence="1">
    <location>
        <begin position="12"/>
        <end position="34"/>
    </location>
</feature>
<dbReference type="AlphaFoldDB" id="A0A6J4ULM9"/>
<keyword evidence="1" id="KW-1133">Transmembrane helix</keyword>
<name>A0A6J4ULM9_9BACT</name>
<protein>
    <recommendedName>
        <fullName evidence="3">Polysaccharide chain length determinant N-terminal domain-containing protein</fullName>
    </recommendedName>
</protein>
<dbReference type="PANTHER" id="PTHR32309">
    <property type="entry name" value="TYROSINE-PROTEIN KINASE"/>
    <property type="match status" value="1"/>
</dbReference>
<proteinExistence type="predicted"/>
<feature type="transmembrane region" description="Helical" evidence="1">
    <location>
        <begin position="187"/>
        <end position="205"/>
    </location>
</feature>
<keyword evidence="1" id="KW-0472">Membrane</keyword>
<dbReference type="InterPro" id="IPR050445">
    <property type="entry name" value="Bact_polysacc_biosynth/exp"/>
</dbReference>
<accession>A0A6J4ULM9</accession>
<reference evidence="2" key="1">
    <citation type="submission" date="2020-02" db="EMBL/GenBank/DDBJ databases">
        <authorList>
            <person name="Meier V. D."/>
        </authorList>
    </citation>
    <scope>NUCLEOTIDE SEQUENCE</scope>
    <source>
        <strain evidence="2">AVDCRST_MAG18</strain>
    </source>
</reference>
<organism evidence="2">
    <name type="scientific">uncultured Thermomicrobiales bacterium</name>
    <dbReference type="NCBI Taxonomy" id="1645740"/>
    <lineage>
        <taxon>Bacteria</taxon>
        <taxon>Pseudomonadati</taxon>
        <taxon>Thermomicrobiota</taxon>
        <taxon>Thermomicrobia</taxon>
        <taxon>Thermomicrobiales</taxon>
        <taxon>environmental samples</taxon>
    </lineage>
</organism>
<gene>
    <name evidence="2" type="ORF">AVDCRST_MAG18-458</name>
</gene>
<dbReference type="PANTHER" id="PTHR32309:SF31">
    <property type="entry name" value="CAPSULAR EXOPOLYSACCHARIDE FAMILY"/>
    <property type="match status" value="1"/>
</dbReference>
<evidence type="ECO:0000313" key="2">
    <source>
        <dbReference type="EMBL" id="CAA9552836.1"/>
    </source>
</evidence>
<keyword evidence="1" id="KW-0812">Transmembrane</keyword>
<evidence type="ECO:0008006" key="3">
    <source>
        <dbReference type="Google" id="ProtNLM"/>
    </source>
</evidence>
<dbReference type="EMBL" id="CADCWN010000030">
    <property type="protein sequence ID" value="CAA9552836.1"/>
    <property type="molecule type" value="Genomic_DNA"/>
</dbReference>